<dbReference type="GeneID" id="37024844"/>
<dbReference type="Proteomes" id="UP000245771">
    <property type="component" value="Unassembled WGS sequence"/>
</dbReference>
<dbReference type="RefSeq" id="XP_025351918.1">
    <property type="nucleotide sequence ID" value="XM_025503063.1"/>
</dbReference>
<reference evidence="2 3" key="1">
    <citation type="journal article" date="2018" name="Mol. Biol. Evol.">
        <title>Broad Genomic Sampling Reveals a Smut Pathogenic Ancestry of the Fungal Clade Ustilaginomycotina.</title>
        <authorList>
            <person name="Kijpornyongpan T."/>
            <person name="Mondo S.J."/>
            <person name="Barry K."/>
            <person name="Sandor L."/>
            <person name="Lee J."/>
            <person name="Lipzen A."/>
            <person name="Pangilinan J."/>
            <person name="LaButti K."/>
            <person name="Hainaut M."/>
            <person name="Henrissat B."/>
            <person name="Grigoriev I.V."/>
            <person name="Spatafora J.W."/>
            <person name="Aime M.C."/>
        </authorList>
    </citation>
    <scope>NUCLEOTIDE SEQUENCE [LARGE SCALE GENOMIC DNA]</scope>
    <source>
        <strain evidence="2 3">MCA 3882</strain>
    </source>
</reference>
<feature type="region of interest" description="Disordered" evidence="1">
    <location>
        <begin position="422"/>
        <end position="445"/>
    </location>
</feature>
<feature type="region of interest" description="Disordered" evidence="1">
    <location>
        <begin position="460"/>
        <end position="533"/>
    </location>
</feature>
<evidence type="ECO:0000256" key="1">
    <source>
        <dbReference type="SAM" id="MobiDB-lite"/>
    </source>
</evidence>
<gene>
    <name evidence="2" type="ORF">FA14DRAFT_91512</name>
</gene>
<organism evidence="2 3">
    <name type="scientific">Meira miltonrushii</name>
    <dbReference type="NCBI Taxonomy" id="1280837"/>
    <lineage>
        <taxon>Eukaryota</taxon>
        <taxon>Fungi</taxon>
        <taxon>Dikarya</taxon>
        <taxon>Basidiomycota</taxon>
        <taxon>Ustilaginomycotina</taxon>
        <taxon>Exobasidiomycetes</taxon>
        <taxon>Exobasidiales</taxon>
        <taxon>Brachybasidiaceae</taxon>
        <taxon>Meira</taxon>
    </lineage>
</organism>
<protein>
    <submittedName>
        <fullName evidence="2">Uncharacterized protein</fullName>
    </submittedName>
</protein>
<feature type="compositionally biased region" description="Polar residues" evidence="1">
    <location>
        <begin position="242"/>
        <end position="256"/>
    </location>
</feature>
<dbReference type="InParanoid" id="A0A316V246"/>
<sequence>MASSFRIKLKLGGKPGQEPSTKQSQESPNRNLISPSRSNSVFERGSSAIEGDGSSLLSEDIADEEEEDELEDSPPPPDQQQMNQNAQGKVRKLSGAAAMKAANSLKKSKGTTSSAGGTPTATGSDREASVSTSRRGSQEVSPTPSGSGTYRKRASLTNEQGKTIDEMSMAEIEALPAAKRRKGMKLRGAAGPGRGWRKGLKMDMKPVYRAPGDSPPAQVIPTTPSSFAQKPKSALARDALSKANTPMRSESPNGDSSVGEGSRHWEDISGSVGNTSMADVKPSRVYPASSAAVAARKARAAGLAGSMDARRESGSNANTHASTPNPVSVPTKQSVPTMQEEGKAIRAIIRGGPPVLPPPKIPIGFVVPNTIDKQTTSKFTRKWQRSGREILSLGGRVWSAVSWISEESNKFPTSAEMKANASSTNVNNASSSATHAHGTSTPALTGMKSALATGNVTPAITSRAASPVPSNGTPGDQTGRSSPVASKGNLAPPPPPSAMSRHPSNFGKQNSSPSSSDWRGSSAAFAAANRGRS</sequence>
<feature type="compositionally biased region" description="Polar residues" evidence="1">
    <location>
        <begin position="129"/>
        <end position="148"/>
    </location>
</feature>
<feature type="compositionally biased region" description="Low complexity" evidence="1">
    <location>
        <begin position="288"/>
        <end position="306"/>
    </location>
</feature>
<evidence type="ECO:0000313" key="2">
    <source>
        <dbReference type="EMBL" id="PWN31616.1"/>
    </source>
</evidence>
<evidence type="ECO:0000313" key="3">
    <source>
        <dbReference type="Proteomes" id="UP000245771"/>
    </source>
</evidence>
<accession>A0A316V246</accession>
<feature type="compositionally biased region" description="Low complexity" evidence="1">
    <location>
        <begin position="422"/>
        <end position="443"/>
    </location>
</feature>
<dbReference type="OrthoDB" id="2555325at2759"/>
<feature type="compositionally biased region" description="Polar residues" evidence="1">
    <location>
        <begin position="460"/>
        <end position="484"/>
    </location>
</feature>
<name>A0A316V246_9BASI</name>
<feature type="compositionally biased region" description="Low complexity" evidence="1">
    <location>
        <begin position="110"/>
        <end position="123"/>
    </location>
</feature>
<feature type="compositionally biased region" description="Polar residues" evidence="1">
    <location>
        <begin position="18"/>
        <end position="41"/>
    </location>
</feature>
<dbReference type="STRING" id="1280837.A0A316V246"/>
<dbReference type="EMBL" id="KZ819607">
    <property type="protein sequence ID" value="PWN31616.1"/>
    <property type="molecule type" value="Genomic_DNA"/>
</dbReference>
<feature type="compositionally biased region" description="Low complexity" evidence="1">
    <location>
        <begin position="511"/>
        <end position="522"/>
    </location>
</feature>
<dbReference type="AlphaFoldDB" id="A0A316V246"/>
<proteinExistence type="predicted"/>
<keyword evidence="3" id="KW-1185">Reference proteome</keyword>
<feature type="compositionally biased region" description="Acidic residues" evidence="1">
    <location>
        <begin position="60"/>
        <end position="72"/>
    </location>
</feature>
<feature type="compositionally biased region" description="Polar residues" evidence="1">
    <location>
        <begin position="314"/>
        <end position="334"/>
    </location>
</feature>
<feature type="region of interest" description="Disordered" evidence="1">
    <location>
        <begin position="180"/>
        <end position="334"/>
    </location>
</feature>
<feature type="region of interest" description="Disordered" evidence="1">
    <location>
        <begin position="1"/>
        <end position="163"/>
    </location>
</feature>